<dbReference type="InterPro" id="IPR006311">
    <property type="entry name" value="TAT_signal"/>
</dbReference>
<keyword evidence="2" id="KW-1185">Reference proteome</keyword>
<organism evidence="1 2">
    <name type="scientific">Kineococcus glutinatus</name>
    <dbReference type="NCBI Taxonomy" id="1070872"/>
    <lineage>
        <taxon>Bacteria</taxon>
        <taxon>Bacillati</taxon>
        <taxon>Actinomycetota</taxon>
        <taxon>Actinomycetes</taxon>
        <taxon>Kineosporiales</taxon>
        <taxon>Kineosporiaceae</taxon>
        <taxon>Kineococcus</taxon>
    </lineage>
</organism>
<sequence>MTLHRRNAASVRNPLERLASTGTSRRTFLAALAAGGAATALTGCSTSTEGGSGGDGLSFFSWDAQASMQPVLDLWAEQNPDVPIDFSQAPPVAEYIAALQTRVLSGTAADVFMIAAENKTNLIDGKAVADLSGKPYMSGINEFNAATYGRDGKPYGMSVASWGAGIAYNRELLGRVGADTVPETWDEFLALCAELKAAGVAPYIEAVTGPSLVVAGFLGARNQAQGGTMDQKIFDGSSSFEEQWTEPLAQWLRLWDEGYATRDAVGITGEQGREEFAQARAAMTVTGPWDVPTLRSSAPDLDFAIARIPALAGGSTFLAGAAAPGYAVNSKSDKAELADRFLTFLASEEAIRAYHESTASITTTANFEPDVDPALEVVAEGVRAGDIYLPQIAWTRAEDKLNETGGAQAQLLVQGSQSPQGMAAEMDRTLASA</sequence>
<dbReference type="Pfam" id="PF13416">
    <property type="entry name" value="SBP_bac_8"/>
    <property type="match status" value="1"/>
</dbReference>
<dbReference type="Gene3D" id="3.40.190.10">
    <property type="entry name" value="Periplasmic binding protein-like II"/>
    <property type="match status" value="2"/>
</dbReference>
<name>A0ABP9HC61_9ACTN</name>
<dbReference type="PANTHER" id="PTHR43649">
    <property type="entry name" value="ARABINOSE-BINDING PROTEIN-RELATED"/>
    <property type="match status" value="1"/>
</dbReference>
<dbReference type="PROSITE" id="PS51318">
    <property type="entry name" value="TAT"/>
    <property type="match status" value="1"/>
</dbReference>
<dbReference type="InterPro" id="IPR006059">
    <property type="entry name" value="SBP"/>
</dbReference>
<gene>
    <name evidence="1" type="ORF">GCM10023225_07160</name>
</gene>
<dbReference type="InterPro" id="IPR050490">
    <property type="entry name" value="Bact_solute-bd_prot1"/>
</dbReference>
<accession>A0ABP9HC61</accession>
<dbReference type="PANTHER" id="PTHR43649:SF12">
    <property type="entry name" value="DIACETYLCHITOBIOSE BINDING PROTEIN DASA"/>
    <property type="match status" value="1"/>
</dbReference>
<dbReference type="Proteomes" id="UP001501195">
    <property type="component" value="Unassembled WGS sequence"/>
</dbReference>
<dbReference type="EMBL" id="BAABIL010000083">
    <property type="protein sequence ID" value="GAA4966920.1"/>
    <property type="molecule type" value="Genomic_DNA"/>
</dbReference>
<comment type="caution">
    <text evidence="1">The sequence shown here is derived from an EMBL/GenBank/DDBJ whole genome shotgun (WGS) entry which is preliminary data.</text>
</comment>
<evidence type="ECO:0000313" key="1">
    <source>
        <dbReference type="EMBL" id="GAA4966920.1"/>
    </source>
</evidence>
<reference evidence="2" key="1">
    <citation type="journal article" date="2019" name="Int. J. Syst. Evol. Microbiol.">
        <title>The Global Catalogue of Microorganisms (GCM) 10K type strain sequencing project: providing services to taxonomists for standard genome sequencing and annotation.</title>
        <authorList>
            <consortium name="The Broad Institute Genomics Platform"/>
            <consortium name="The Broad Institute Genome Sequencing Center for Infectious Disease"/>
            <person name="Wu L."/>
            <person name="Ma J."/>
        </authorList>
    </citation>
    <scope>NUCLEOTIDE SEQUENCE [LARGE SCALE GENOMIC DNA]</scope>
    <source>
        <strain evidence="2">JCM 18126</strain>
    </source>
</reference>
<dbReference type="SUPFAM" id="SSF53850">
    <property type="entry name" value="Periplasmic binding protein-like II"/>
    <property type="match status" value="1"/>
</dbReference>
<dbReference type="RefSeq" id="WP_345710968.1">
    <property type="nucleotide sequence ID" value="NZ_BAABIL010000083.1"/>
</dbReference>
<evidence type="ECO:0000313" key="2">
    <source>
        <dbReference type="Proteomes" id="UP001501195"/>
    </source>
</evidence>
<proteinExistence type="predicted"/>
<protein>
    <submittedName>
        <fullName evidence="1">Extracellular solute-binding protein</fullName>
    </submittedName>
</protein>